<comment type="caution">
    <text evidence="3">The sequence shown here is derived from an EMBL/GenBank/DDBJ whole genome shotgun (WGS) entry which is preliminary data.</text>
</comment>
<dbReference type="Proteomes" id="UP001066276">
    <property type="component" value="Chromosome 1_1"/>
</dbReference>
<dbReference type="Pfam" id="PF26215">
    <property type="entry name" value="HTH_animal"/>
    <property type="match status" value="1"/>
</dbReference>
<sequence>TSMGSTFAPSLACLYVDHFERQVVVHDDNPFLQQSKLWKRYIDNILLVWTGTREEALTLSNWLNAANPFLNFTMTIGDNRLPFLDLLIYENYGALATEVYYKPMDRNNLLQFQSFHPQALKENLPVGQFLRLRQNCSTLTDYRKHAYKLAKKLQAKDYPTHLVKRACKRARNNNRDQLLQPRATKPDMEQIVCMTTFNPLSNRIQRIIKEEWKILTSERDRWELHFPTAPGSPRGFYAPRHGRKLSDPASPDMRPLTAGALTQLGYTRSRPLCRDYARTVGPRR</sequence>
<keyword evidence="4" id="KW-1185">Reference proteome</keyword>
<dbReference type="InterPro" id="IPR058912">
    <property type="entry name" value="HTH_animal"/>
</dbReference>
<feature type="domain" description="Helix-turn-helix" evidence="2">
    <location>
        <begin position="109"/>
        <end position="166"/>
    </location>
</feature>
<feature type="region of interest" description="Disordered" evidence="1">
    <location>
        <begin position="233"/>
        <end position="254"/>
    </location>
</feature>
<proteinExistence type="predicted"/>
<dbReference type="PANTHER" id="PTHR21301:SF12">
    <property type="match status" value="1"/>
</dbReference>
<dbReference type="AlphaFoldDB" id="A0AAV7WPD2"/>
<evidence type="ECO:0000256" key="1">
    <source>
        <dbReference type="SAM" id="MobiDB-lite"/>
    </source>
</evidence>
<evidence type="ECO:0000313" key="3">
    <source>
        <dbReference type="EMBL" id="KAJ1214531.1"/>
    </source>
</evidence>
<name>A0AAV7WPD2_PLEWA</name>
<gene>
    <name evidence="3" type="ORF">NDU88_002149</name>
</gene>
<feature type="non-terminal residue" evidence="3">
    <location>
        <position position="1"/>
    </location>
</feature>
<dbReference type="PANTHER" id="PTHR21301">
    <property type="entry name" value="REVERSE TRANSCRIPTASE"/>
    <property type="match status" value="1"/>
</dbReference>
<protein>
    <recommendedName>
        <fullName evidence="2">Helix-turn-helix domain-containing protein</fullName>
    </recommendedName>
</protein>
<accession>A0AAV7WPD2</accession>
<evidence type="ECO:0000259" key="2">
    <source>
        <dbReference type="Pfam" id="PF26215"/>
    </source>
</evidence>
<organism evidence="3 4">
    <name type="scientific">Pleurodeles waltl</name>
    <name type="common">Iberian ribbed newt</name>
    <dbReference type="NCBI Taxonomy" id="8319"/>
    <lineage>
        <taxon>Eukaryota</taxon>
        <taxon>Metazoa</taxon>
        <taxon>Chordata</taxon>
        <taxon>Craniata</taxon>
        <taxon>Vertebrata</taxon>
        <taxon>Euteleostomi</taxon>
        <taxon>Amphibia</taxon>
        <taxon>Batrachia</taxon>
        <taxon>Caudata</taxon>
        <taxon>Salamandroidea</taxon>
        <taxon>Salamandridae</taxon>
        <taxon>Pleurodelinae</taxon>
        <taxon>Pleurodeles</taxon>
    </lineage>
</organism>
<evidence type="ECO:0000313" key="4">
    <source>
        <dbReference type="Proteomes" id="UP001066276"/>
    </source>
</evidence>
<reference evidence="3" key="1">
    <citation type="journal article" date="2022" name="bioRxiv">
        <title>Sequencing and chromosome-scale assembly of the giantPleurodeles waltlgenome.</title>
        <authorList>
            <person name="Brown T."/>
            <person name="Elewa A."/>
            <person name="Iarovenko S."/>
            <person name="Subramanian E."/>
            <person name="Araus A.J."/>
            <person name="Petzold A."/>
            <person name="Susuki M."/>
            <person name="Suzuki K.-i.T."/>
            <person name="Hayashi T."/>
            <person name="Toyoda A."/>
            <person name="Oliveira C."/>
            <person name="Osipova E."/>
            <person name="Leigh N.D."/>
            <person name="Simon A."/>
            <person name="Yun M.H."/>
        </authorList>
    </citation>
    <scope>NUCLEOTIDE SEQUENCE</scope>
    <source>
        <strain evidence="3">20211129_DDA</strain>
        <tissue evidence="3">Liver</tissue>
    </source>
</reference>
<dbReference type="EMBL" id="JANPWB010000001">
    <property type="protein sequence ID" value="KAJ1214531.1"/>
    <property type="molecule type" value="Genomic_DNA"/>
</dbReference>